<dbReference type="RefSeq" id="WP_095508831.1">
    <property type="nucleotide sequence ID" value="NZ_MQWD01000001.1"/>
</dbReference>
<protein>
    <recommendedName>
        <fullName evidence="4">DUF4397 domain-containing protein</fullName>
    </recommendedName>
</protein>
<evidence type="ECO:0000313" key="3">
    <source>
        <dbReference type="Proteomes" id="UP000216339"/>
    </source>
</evidence>
<sequence length="221" mass="22784">MKRLAFGLALCLVALALQWSSCAGSPGSSDAPAVSPDAPAVETPLPVVTVSPGRVATVDMSRYASVVFEPPAGIDVDVSEGGEASIRVGDGFRGLDLVPFAAGSQRYAVAVQNPTGSGRLALDRVGIRPDDPSVLDLDLRQFDADGQRTELTVDEDTGVVVLLGDRVASDNSVDLDPATGRLGVDLDVAGPGAHRLRVAARADGLVSEWVAVDVVDGRLAE</sequence>
<evidence type="ECO:0000313" key="2">
    <source>
        <dbReference type="EMBL" id="PAP75194.1"/>
    </source>
</evidence>
<feature type="chain" id="PRO_5012741133" description="DUF4397 domain-containing protein" evidence="1">
    <location>
        <begin position="24"/>
        <end position="221"/>
    </location>
</feature>
<keyword evidence="1" id="KW-0732">Signal</keyword>
<dbReference type="Proteomes" id="UP000216339">
    <property type="component" value="Unassembled WGS sequence"/>
</dbReference>
<name>A0A271IWK3_9BACT</name>
<reference evidence="2 3" key="1">
    <citation type="submission" date="2016-11" db="EMBL/GenBank/DDBJ databases">
        <title>Study of marine rhodopsin-containing bacteria.</title>
        <authorList>
            <person name="Yoshizawa S."/>
            <person name="Kumagai Y."/>
            <person name="Kogure K."/>
        </authorList>
    </citation>
    <scope>NUCLEOTIDE SEQUENCE [LARGE SCALE GENOMIC DNA]</scope>
    <source>
        <strain evidence="2 3">SAORIC-28</strain>
    </source>
</reference>
<comment type="caution">
    <text evidence="2">The sequence shown here is derived from an EMBL/GenBank/DDBJ whole genome shotgun (WGS) entry which is preliminary data.</text>
</comment>
<dbReference type="EMBL" id="MQWD01000001">
    <property type="protein sequence ID" value="PAP75194.1"/>
    <property type="molecule type" value="Genomic_DNA"/>
</dbReference>
<dbReference type="AlphaFoldDB" id="A0A271IWK3"/>
<accession>A0A271IWK3</accession>
<keyword evidence="3" id="KW-1185">Reference proteome</keyword>
<gene>
    <name evidence="2" type="ORF">BSZ37_01415</name>
</gene>
<proteinExistence type="predicted"/>
<evidence type="ECO:0000256" key="1">
    <source>
        <dbReference type="SAM" id="SignalP"/>
    </source>
</evidence>
<evidence type="ECO:0008006" key="4">
    <source>
        <dbReference type="Google" id="ProtNLM"/>
    </source>
</evidence>
<dbReference type="OrthoDB" id="9940103at2"/>
<organism evidence="2 3">
    <name type="scientific">Rubrivirga marina</name>
    <dbReference type="NCBI Taxonomy" id="1196024"/>
    <lineage>
        <taxon>Bacteria</taxon>
        <taxon>Pseudomonadati</taxon>
        <taxon>Rhodothermota</taxon>
        <taxon>Rhodothermia</taxon>
        <taxon>Rhodothermales</taxon>
        <taxon>Rubricoccaceae</taxon>
        <taxon>Rubrivirga</taxon>
    </lineage>
</organism>
<feature type="signal peptide" evidence="1">
    <location>
        <begin position="1"/>
        <end position="23"/>
    </location>
</feature>